<gene>
    <name evidence="1" type="ORF">EHSB41UT_01024</name>
</gene>
<reference evidence="1 2" key="1">
    <citation type="submission" date="2017-03" db="EMBL/GenBank/DDBJ databases">
        <authorList>
            <person name="Afonso C.L."/>
            <person name="Miller P.J."/>
            <person name="Scott M.A."/>
            <person name="Spackman E."/>
            <person name="Goraichik I."/>
            <person name="Dimitrov K.M."/>
            <person name="Suarez D.L."/>
            <person name="Swayne D.E."/>
        </authorList>
    </citation>
    <scope>NUCLEOTIDE SEQUENCE [LARGE SCALE GENOMIC DNA]</scope>
    <source>
        <strain evidence="1">SB41UT1</strain>
    </source>
</reference>
<evidence type="ECO:0000313" key="1">
    <source>
        <dbReference type="EMBL" id="SMA39376.1"/>
    </source>
</evidence>
<accession>A0A1X7AGB0</accession>
<organism evidence="1 2">
    <name type="scientific">Parendozoicomonas haliclonae</name>
    <dbReference type="NCBI Taxonomy" id="1960125"/>
    <lineage>
        <taxon>Bacteria</taxon>
        <taxon>Pseudomonadati</taxon>
        <taxon>Pseudomonadota</taxon>
        <taxon>Gammaproteobacteria</taxon>
        <taxon>Oceanospirillales</taxon>
        <taxon>Endozoicomonadaceae</taxon>
        <taxon>Parendozoicomonas</taxon>
    </lineage>
</organism>
<proteinExistence type="predicted"/>
<dbReference type="EMBL" id="FWPT01000002">
    <property type="protein sequence ID" value="SMA39376.1"/>
    <property type="molecule type" value="Genomic_DNA"/>
</dbReference>
<dbReference type="RefSeq" id="WP_133060405.1">
    <property type="nucleotide sequence ID" value="NZ_CBCSCN010000001.1"/>
</dbReference>
<name>A0A1X7AGB0_9GAMM</name>
<dbReference type="AlphaFoldDB" id="A0A1X7AGB0"/>
<keyword evidence="2" id="KW-1185">Reference proteome</keyword>
<dbReference type="OrthoDB" id="23403at2"/>
<dbReference type="Proteomes" id="UP000196573">
    <property type="component" value="Unassembled WGS sequence"/>
</dbReference>
<protein>
    <submittedName>
        <fullName evidence="1">Uncharacterized protein</fullName>
    </submittedName>
</protein>
<evidence type="ECO:0000313" key="2">
    <source>
        <dbReference type="Proteomes" id="UP000196573"/>
    </source>
</evidence>
<sequence length="712" mass="79851">MPALTPNTLNGMSLNTVVQHLAAGMEGFSYHDSQLCFMGKPVSVSEDGALQIANDQTPPSSAGKSLLERMISLNPAIGSRIANSFTEAEHRVAHQMVLELGTGALEATNEWSLKKAILMELAETDPFFASRSLWDFQEQEKDDEVKFAFASRLQKHLNEHVHPDRLAFSDPDFAFRLLEEKLENATSHTGFMQRTENLADYGVYVMADPESMDNDRAAYCAKLSKWLDKKAPKYHDAIQPLIDSLNKENTPVSQRDEMMGSRIMYLIAALSSDKATADVQTLTPFIKAIFHTRNRKNLDYLLPGLVELSRSPTNLQQLVSQDRKGGEQFLLSGLSLLSFHPDMINEEQFKTLFTTMHKGGATKRVLKDAKVFTNWMDTLERLKLNKELPPATKYAVLDALLTDPKKLNTNLSALKVLLAGKPDVLNQKVESGEPINFKAELDQIIRDEFGDPANPDQSTPEMEWIHKSKNPHLVPLYLVGLRTCGDSQSARMEQMFRDFVTAAANGNYQTFRHDASENPHLQIVHQRKPELATGVCNKFSTFSENITSRLKNGETIEFTEDAQDLFLSGYDLYTCQSPDGSPRHNKALLSYLVNGHNAMVAIKGNNGQIKARMMVRVLLATPAGYQAYRPVLVCEPPYPVEGSEEFKQLMKDAALEISKQTDLSLMEEDRKLGGRFMVLVETYPGKAPYEYSDLRSGLTEARNSRFNARLVK</sequence>